<feature type="transmembrane region" description="Helical" evidence="1">
    <location>
        <begin position="262"/>
        <end position="287"/>
    </location>
</feature>
<feature type="transmembrane region" description="Helical" evidence="1">
    <location>
        <begin position="385"/>
        <end position="403"/>
    </location>
</feature>
<feature type="transmembrane region" description="Helical" evidence="1">
    <location>
        <begin position="12"/>
        <end position="32"/>
    </location>
</feature>
<accession>A0A9D0YS75</accession>
<proteinExistence type="predicted"/>
<evidence type="ECO:0000313" key="2">
    <source>
        <dbReference type="EMBL" id="HIQ61157.1"/>
    </source>
</evidence>
<dbReference type="InterPro" id="IPR011470">
    <property type="entry name" value="DUF1576"/>
</dbReference>
<feature type="transmembrane region" description="Helical" evidence="1">
    <location>
        <begin position="220"/>
        <end position="241"/>
    </location>
</feature>
<feature type="transmembrane region" description="Helical" evidence="1">
    <location>
        <begin position="153"/>
        <end position="174"/>
    </location>
</feature>
<name>A0A9D0YS75_9FIRM</name>
<feature type="transmembrane region" description="Helical" evidence="1">
    <location>
        <begin position="317"/>
        <end position="337"/>
    </location>
</feature>
<keyword evidence="1" id="KW-0812">Transmembrane</keyword>
<reference evidence="2" key="1">
    <citation type="submission" date="2020-10" db="EMBL/GenBank/DDBJ databases">
        <authorList>
            <person name="Gilroy R."/>
        </authorList>
    </citation>
    <scope>NUCLEOTIDE SEQUENCE</scope>
    <source>
        <strain evidence="2">ChiGjej2B2-12916</strain>
    </source>
</reference>
<gene>
    <name evidence="2" type="ORF">IAD31_06130</name>
</gene>
<keyword evidence="1" id="KW-0472">Membrane</keyword>
<sequence>MHVPHVHRRNAALLPAAAGFGALLLVFGLFHSQNLFQGLWTMLSHEDVLITDYVALCGTGPAFVNAGLVTLIAVAIFYLVGETPNGSTLVTISLMAGFSLFGKNILNIWPILFGTALYALWRKEPFSKYVNVAMLGTSLAPMVSFMGCDVSPWLGAVVGLLIGFLIAPVSEYAFRIQNGMNLYSTGFACGLVAMIFVPIFKALGLNPASHLIWSTGHNLTFGIFLAVVCITLIVAGLIPNPRTTLRGYWRLLHTSGRAPSDYLRVFGHGPVLVNIGVNGLFAMVYILVTGGDLNGPTLGGIFTIMGFSAYGKHLRNIAPVMIGVLLGSTFLHVSASHESLQLASLFGTALAPFSGVFGWPFGVVAGLIHSAVVLQAGLPLEGMNLYNNGFSAGLVALVLYPVITSLFRHRRPTLQDEDLFEIYEDDTPQSQELLAAHAHDGMEDPL</sequence>
<feature type="transmembrane region" description="Helical" evidence="1">
    <location>
        <begin position="357"/>
        <end position="378"/>
    </location>
</feature>
<feature type="transmembrane region" description="Helical" evidence="1">
    <location>
        <begin position="293"/>
        <end position="310"/>
    </location>
</feature>
<feature type="transmembrane region" description="Helical" evidence="1">
    <location>
        <begin position="100"/>
        <end position="121"/>
    </location>
</feature>
<dbReference type="Proteomes" id="UP000886879">
    <property type="component" value="Unassembled WGS sequence"/>
</dbReference>
<dbReference type="Pfam" id="PF07613">
    <property type="entry name" value="DUF1576"/>
    <property type="match status" value="2"/>
</dbReference>
<dbReference type="AlphaFoldDB" id="A0A9D0YS75"/>
<feature type="transmembrane region" description="Helical" evidence="1">
    <location>
        <begin position="181"/>
        <end position="200"/>
    </location>
</feature>
<evidence type="ECO:0000256" key="1">
    <source>
        <dbReference type="SAM" id="Phobius"/>
    </source>
</evidence>
<organism evidence="2 3">
    <name type="scientific">Candidatus Enterenecus faecium</name>
    <dbReference type="NCBI Taxonomy" id="2840780"/>
    <lineage>
        <taxon>Bacteria</taxon>
        <taxon>Bacillati</taxon>
        <taxon>Bacillota</taxon>
        <taxon>Clostridia</taxon>
        <taxon>Eubacteriales</taxon>
        <taxon>Candidatus Enterenecus</taxon>
    </lineage>
</organism>
<protein>
    <submittedName>
        <fullName evidence="2">DUF1576 domain-containing protein</fullName>
    </submittedName>
</protein>
<feature type="transmembrane region" description="Helical" evidence="1">
    <location>
        <begin position="53"/>
        <end position="80"/>
    </location>
</feature>
<comment type="caution">
    <text evidence="2">The sequence shown here is derived from an EMBL/GenBank/DDBJ whole genome shotgun (WGS) entry which is preliminary data.</text>
</comment>
<dbReference type="EMBL" id="DVFO01000061">
    <property type="protein sequence ID" value="HIQ61157.1"/>
    <property type="molecule type" value="Genomic_DNA"/>
</dbReference>
<reference evidence="2" key="2">
    <citation type="journal article" date="2021" name="PeerJ">
        <title>Extensive microbial diversity within the chicken gut microbiome revealed by metagenomics and culture.</title>
        <authorList>
            <person name="Gilroy R."/>
            <person name="Ravi A."/>
            <person name="Getino M."/>
            <person name="Pursley I."/>
            <person name="Horton D.L."/>
            <person name="Alikhan N.F."/>
            <person name="Baker D."/>
            <person name="Gharbi K."/>
            <person name="Hall N."/>
            <person name="Watson M."/>
            <person name="Adriaenssens E.M."/>
            <person name="Foster-Nyarko E."/>
            <person name="Jarju S."/>
            <person name="Secka A."/>
            <person name="Antonio M."/>
            <person name="Oren A."/>
            <person name="Chaudhuri R.R."/>
            <person name="La Ragione R."/>
            <person name="Hildebrand F."/>
            <person name="Pallen M.J."/>
        </authorList>
    </citation>
    <scope>NUCLEOTIDE SEQUENCE</scope>
    <source>
        <strain evidence="2">ChiGjej2B2-12916</strain>
    </source>
</reference>
<evidence type="ECO:0000313" key="3">
    <source>
        <dbReference type="Proteomes" id="UP000886879"/>
    </source>
</evidence>
<keyword evidence="1" id="KW-1133">Transmembrane helix</keyword>